<evidence type="ECO:0000256" key="6">
    <source>
        <dbReference type="ARBA" id="ARBA00023157"/>
    </source>
</evidence>
<evidence type="ECO:0000313" key="8">
    <source>
        <dbReference type="EMBL" id="VDK46417.1"/>
    </source>
</evidence>
<dbReference type="Pfam" id="PF00328">
    <property type="entry name" value="His_Phos_2"/>
    <property type="match status" value="1"/>
</dbReference>
<dbReference type="InterPro" id="IPR050645">
    <property type="entry name" value="Histidine_acid_phosphatase"/>
</dbReference>
<evidence type="ECO:0000313" key="9">
    <source>
        <dbReference type="Proteomes" id="UP000271889"/>
    </source>
</evidence>
<dbReference type="InterPro" id="IPR029033">
    <property type="entry name" value="His_PPase_superfam"/>
</dbReference>
<keyword evidence="6" id="KW-1015">Disulfide bond</keyword>
<gene>
    <name evidence="8" type="ORF">CGOC_LOCUS763</name>
</gene>
<keyword evidence="7" id="KW-0325">Glycoprotein</keyword>
<keyword evidence="5" id="KW-0378">Hydrolase</keyword>
<sequence length="190" mass="21846">MWRHGDRSPTRTYKNDPIREANWTFGGGGWGQLSPIGMRQMYNLGKLIRRKYVDNGFLSGKYSSKEIYIRSTDVNRTIISAMCNVMGMYGDTGNAGTDYPSESNWPVGYTPVAVHTTFNDAGNHGRCKRRVQLWELAKTSRELQDYRNRQDLSSFLKFLEEKSGETISFDGVYVVRDPLYIEVRNYLSKV</sequence>
<dbReference type="Gene3D" id="3.40.50.1240">
    <property type="entry name" value="Phosphoglycerate mutase-like"/>
    <property type="match status" value="1"/>
</dbReference>
<dbReference type="SUPFAM" id="SSF53254">
    <property type="entry name" value="Phosphoglycerate mutase-like"/>
    <property type="match status" value="1"/>
</dbReference>
<dbReference type="EC" id="3.1.3.2" evidence="3"/>
<proteinExistence type="inferred from homology"/>
<dbReference type="InterPro" id="IPR000560">
    <property type="entry name" value="His_Pase_clade-2"/>
</dbReference>
<comment type="catalytic activity">
    <reaction evidence="1">
        <text>a phosphate monoester + H2O = an alcohol + phosphate</text>
        <dbReference type="Rhea" id="RHEA:15017"/>
        <dbReference type="ChEBI" id="CHEBI:15377"/>
        <dbReference type="ChEBI" id="CHEBI:30879"/>
        <dbReference type="ChEBI" id="CHEBI:43474"/>
        <dbReference type="ChEBI" id="CHEBI:67140"/>
        <dbReference type="EC" id="3.1.3.2"/>
    </reaction>
</comment>
<reference evidence="8 9" key="1">
    <citation type="submission" date="2018-11" db="EMBL/GenBank/DDBJ databases">
        <authorList>
            <consortium name="Pathogen Informatics"/>
        </authorList>
    </citation>
    <scope>NUCLEOTIDE SEQUENCE [LARGE SCALE GENOMIC DNA]</scope>
</reference>
<dbReference type="PANTHER" id="PTHR11567:SF211">
    <property type="entry name" value="PROSTATIC ACID PHOSPHATASE"/>
    <property type="match status" value="1"/>
</dbReference>
<keyword evidence="9" id="KW-1185">Reference proteome</keyword>
<evidence type="ECO:0000256" key="5">
    <source>
        <dbReference type="ARBA" id="ARBA00022801"/>
    </source>
</evidence>
<evidence type="ECO:0000256" key="4">
    <source>
        <dbReference type="ARBA" id="ARBA00022729"/>
    </source>
</evidence>
<evidence type="ECO:0000256" key="3">
    <source>
        <dbReference type="ARBA" id="ARBA00012646"/>
    </source>
</evidence>
<dbReference type="CDD" id="cd07061">
    <property type="entry name" value="HP_HAP_like"/>
    <property type="match status" value="1"/>
</dbReference>
<name>A0A3P6QKU3_CYLGO</name>
<dbReference type="Proteomes" id="UP000271889">
    <property type="component" value="Unassembled WGS sequence"/>
</dbReference>
<evidence type="ECO:0000256" key="1">
    <source>
        <dbReference type="ARBA" id="ARBA00000032"/>
    </source>
</evidence>
<evidence type="ECO:0000256" key="2">
    <source>
        <dbReference type="ARBA" id="ARBA00005375"/>
    </source>
</evidence>
<evidence type="ECO:0000256" key="7">
    <source>
        <dbReference type="ARBA" id="ARBA00023180"/>
    </source>
</evidence>
<protein>
    <recommendedName>
        <fullName evidence="3">acid phosphatase</fullName>
        <ecNumber evidence="3">3.1.3.2</ecNumber>
    </recommendedName>
</protein>
<dbReference type="EMBL" id="UYRV01001182">
    <property type="protein sequence ID" value="VDK46417.1"/>
    <property type="molecule type" value="Genomic_DNA"/>
</dbReference>
<keyword evidence="4" id="KW-0732">Signal</keyword>
<organism evidence="8 9">
    <name type="scientific">Cylicostephanus goldi</name>
    <name type="common">Nematode worm</name>
    <dbReference type="NCBI Taxonomy" id="71465"/>
    <lineage>
        <taxon>Eukaryota</taxon>
        <taxon>Metazoa</taxon>
        <taxon>Ecdysozoa</taxon>
        <taxon>Nematoda</taxon>
        <taxon>Chromadorea</taxon>
        <taxon>Rhabditida</taxon>
        <taxon>Rhabditina</taxon>
        <taxon>Rhabditomorpha</taxon>
        <taxon>Strongyloidea</taxon>
        <taxon>Strongylidae</taxon>
        <taxon>Cylicostephanus</taxon>
    </lineage>
</organism>
<comment type="similarity">
    <text evidence="2">Belongs to the histidine acid phosphatase family.</text>
</comment>
<dbReference type="AlphaFoldDB" id="A0A3P6QKU3"/>
<accession>A0A3P6QKU3</accession>
<dbReference type="GO" id="GO:0003993">
    <property type="term" value="F:acid phosphatase activity"/>
    <property type="evidence" value="ECO:0007669"/>
    <property type="project" value="UniProtKB-EC"/>
</dbReference>
<dbReference type="PANTHER" id="PTHR11567">
    <property type="entry name" value="ACID PHOSPHATASE-RELATED"/>
    <property type="match status" value="1"/>
</dbReference>
<dbReference type="OrthoDB" id="258392at2759"/>